<name>A0A830C3Y2_9LAMI</name>
<comment type="caution">
    <text evidence="1">The sequence shown here is derived from an EMBL/GenBank/DDBJ whole genome shotgun (WGS) entry which is preliminary data.</text>
</comment>
<protein>
    <submittedName>
        <fullName evidence="1">Uncharacterized protein</fullName>
    </submittedName>
</protein>
<sequence>MEILHRPTGVWVHGRARPVWGLRAMATARFGNFTLSTVLGGLLPLFFNIQVHGFTEQRGNQKQRTDSSLKLLLMVVGLTFRRRATRTSHTVAFLASSLKPYPFLRAINGKGGLIEGRVEKIDRAEADFALDNPKLVSPQTTQWHVLLLLAHIVYVLKLLQWPFFRLWCYGLIPMKQILRCFGGGGGGAGGQCSGVRACRWSLNNDLTLEVVVEKGEGEKEQIKIVLLGRTS</sequence>
<dbReference type="AlphaFoldDB" id="A0A830C3Y2"/>
<evidence type="ECO:0000313" key="1">
    <source>
        <dbReference type="EMBL" id="GFP90974.1"/>
    </source>
</evidence>
<reference evidence="1" key="1">
    <citation type="submission" date="2020-07" db="EMBL/GenBank/DDBJ databases">
        <title>Ethylene signaling mediates host invasion by parasitic plants.</title>
        <authorList>
            <person name="Yoshida S."/>
        </authorList>
    </citation>
    <scope>NUCLEOTIDE SEQUENCE</scope>
    <source>
        <strain evidence="1">Okayama</strain>
    </source>
</reference>
<evidence type="ECO:0000313" key="2">
    <source>
        <dbReference type="Proteomes" id="UP000653305"/>
    </source>
</evidence>
<proteinExistence type="predicted"/>
<keyword evidence="2" id="KW-1185">Reference proteome</keyword>
<dbReference type="Proteomes" id="UP000653305">
    <property type="component" value="Unassembled WGS sequence"/>
</dbReference>
<organism evidence="1 2">
    <name type="scientific">Phtheirospermum japonicum</name>
    <dbReference type="NCBI Taxonomy" id="374723"/>
    <lineage>
        <taxon>Eukaryota</taxon>
        <taxon>Viridiplantae</taxon>
        <taxon>Streptophyta</taxon>
        <taxon>Embryophyta</taxon>
        <taxon>Tracheophyta</taxon>
        <taxon>Spermatophyta</taxon>
        <taxon>Magnoliopsida</taxon>
        <taxon>eudicotyledons</taxon>
        <taxon>Gunneridae</taxon>
        <taxon>Pentapetalae</taxon>
        <taxon>asterids</taxon>
        <taxon>lamiids</taxon>
        <taxon>Lamiales</taxon>
        <taxon>Orobanchaceae</taxon>
        <taxon>Orobanchaceae incertae sedis</taxon>
        <taxon>Phtheirospermum</taxon>
    </lineage>
</organism>
<dbReference type="EMBL" id="BMAC01000231">
    <property type="protein sequence ID" value="GFP90974.1"/>
    <property type="molecule type" value="Genomic_DNA"/>
</dbReference>
<dbReference type="OrthoDB" id="3465at2759"/>
<gene>
    <name evidence="1" type="ORF">PHJA_001241400</name>
</gene>
<accession>A0A830C3Y2</accession>